<protein>
    <submittedName>
        <fullName evidence="2">Uncharacterized protein</fullName>
    </submittedName>
</protein>
<reference evidence="2 3" key="1">
    <citation type="submission" date="2019-10" db="EMBL/GenBank/DDBJ databases">
        <title>The completed genome of Lactobacillus harbinensis M1.</title>
        <authorList>
            <person name="Zheng Y."/>
        </authorList>
    </citation>
    <scope>NUCLEOTIDE SEQUENCE [LARGE SCALE GENOMIC DNA]</scope>
    <source>
        <strain evidence="2 3">M1</strain>
    </source>
</reference>
<evidence type="ECO:0000256" key="1">
    <source>
        <dbReference type="SAM" id="Phobius"/>
    </source>
</evidence>
<dbReference type="KEGG" id="lhb:D1010_09570"/>
<keyword evidence="1" id="KW-0812">Transmembrane</keyword>
<proteinExistence type="predicted"/>
<dbReference type="RefSeq" id="WP_152260838.1">
    <property type="nucleotide sequence ID" value="NZ_CP045143.1"/>
</dbReference>
<keyword evidence="1" id="KW-0472">Membrane</keyword>
<dbReference type="EMBL" id="CP045143">
    <property type="protein sequence ID" value="QFR23636.1"/>
    <property type="molecule type" value="Genomic_DNA"/>
</dbReference>
<organism evidence="2 3">
    <name type="scientific">Schleiferilactobacillus harbinensis</name>
    <dbReference type="NCBI Taxonomy" id="304207"/>
    <lineage>
        <taxon>Bacteria</taxon>
        <taxon>Bacillati</taxon>
        <taxon>Bacillota</taxon>
        <taxon>Bacilli</taxon>
        <taxon>Lactobacillales</taxon>
        <taxon>Lactobacillaceae</taxon>
        <taxon>Schleiferilactobacillus</taxon>
    </lineage>
</organism>
<evidence type="ECO:0000313" key="3">
    <source>
        <dbReference type="Proteomes" id="UP000326779"/>
    </source>
</evidence>
<accession>A0A5P8M554</accession>
<sequence>MQKDKAQLANFFLGLGLILMTTVTAVALWYWHQGQDDLAAAKAHTSAAVLVQKKRVRDLKQQLAATQAAAVKANKEGAPEQKSDNNENALRGIATRFTAALQSDTHDLAAKRKTLQDIATPELVNKLAPTDLTEKERAATARSIYTVNFQKNEAMLDVSNPSAATAAVYMRYTLSNDQTKTPQQYIVLLHFDGSKVASYRYYTQTDSLQGGTNNNG</sequence>
<feature type="transmembrane region" description="Helical" evidence="1">
    <location>
        <begin position="12"/>
        <end position="31"/>
    </location>
</feature>
<keyword evidence="1" id="KW-1133">Transmembrane helix</keyword>
<name>A0A5P8M554_9LACO</name>
<gene>
    <name evidence="2" type="ORF">D1010_09570</name>
</gene>
<dbReference type="Proteomes" id="UP000326779">
    <property type="component" value="Chromosome"/>
</dbReference>
<evidence type="ECO:0000313" key="2">
    <source>
        <dbReference type="EMBL" id="QFR23636.1"/>
    </source>
</evidence>
<dbReference type="AlphaFoldDB" id="A0A5P8M554"/>